<gene>
    <name evidence="1" type="ORF">HRR80_005441</name>
</gene>
<dbReference type="EMBL" id="JAJGCB010000010">
    <property type="protein sequence ID" value="KAJ8990664.1"/>
    <property type="molecule type" value="Genomic_DNA"/>
</dbReference>
<sequence>MAYSARYLLDLDPVYHTDQRGARRSAATAVCGQAASLCPGPSITRILDAAKLLQKQFSKAAQLPLWEQHTVFLCFYWVEDKPVQCQLTRLAKLGRQGLA</sequence>
<dbReference type="Proteomes" id="UP001161757">
    <property type="component" value="Unassembled WGS sequence"/>
</dbReference>
<comment type="caution">
    <text evidence="1">The sequence shown here is derived from an EMBL/GenBank/DDBJ whole genome shotgun (WGS) entry which is preliminary data.</text>
</comment>
<reference evidence="1" key="1">
    <citation type="submission" date="2023-01" db="EMBL/GenBank/DDBJ databases">
        <title>Exophiala dermititidis isolated from Cystic Fibrosis Patient.</title>
        <authorList>
            <person name="Kurbessoian T."/>
            <person name="Crocker A."/>
            <person name="Murante D."/>
            <person name="Hogan D.A."/>
            <person name="Stajich J.E."/>
        </authorList>
    </citation>
    <scope>NUCLEOTIDE SEQUENCE</scope>
    <source>
        <strain evidence="1">Ex8</strain>
    </source>
</reference>
<organism evidence="1 2">
    <name type="scientific">Exophiala dermatitidis</name>
    <name type="common">Black yeast-like fungus</name>
    <name type="synonym">Wangiella dermatitidis</name>
    <dbReference type="NCBI Taxonomy" id="5970"/>
    <lineage>
        <taxon>Eukaryota</taxon>
        <taxon>Fungi</taxon>
        <taxon>Dikarya</taxon>
        <taxon>Ascomycota</taxon>
        <taxon>Pezizomycotina</taxon>
        <taxon>Eurotiomycetes</taxon>
        <taxon>Chaetothyriomycetidae</taxon>
        <taxon>Chaetothyriales</taxon>
        <taxon>Herpotrichiellaceae</taxon>
        <taxon>Exophiala</taxon>
    </lineage>
</organism>
<dbReference type="AlphaFoldDB" id="A0AAN6ET33"/>
<name>A0AAN6ET33_EXODE</name>
<accession>A0AAN6ET33</accession>
<evidence type="ECO:0000313" key="2">
    <source>
        <dbReference type="Proteomes" id="UP001161757"/>
    </source>
</evidence>
<evidence type="ECO:0000313" key="1">
    <source>
        <dbReference type="EMBL" id="KAJ8990664.1"/>
    </source>
</evidence>
<proteinExistence type="predicted"/>
<protein>
    <submittedName>
        <fullName evidence="1">Uncharacterized protein</fullName>
    </submittedName>
</protein>